<evidence type="ECO:0000256" key="1">
    <source>
        <dbReference type="SAM" id="SignalP"/>
    </source>
</evidence>
<evidence type="ECO:0000259" key="2">
    <source>
        <dbReference type="Pfam" id="PF03537"/>
    </source>
</evidence>
<feature type="domain" description="Glycoside-hydrolase family GH114 TIM-barrel" evidence="2">
    <location>
        <begin position="54"/>
        <end position="253"/>
    </location>
</feature>
<dbReference type="PANTHER" id="PTHR35882">
    <property type="entry name" value="PELA"/>
    <property type="match status" value="1"/>
</dbReference>
<dbReference type="InterPro" id="IPR013785">
    <property type="entry name" value="Aldolase_TIM"/>
</dbReference>
<keyword evidence="1" id="KW-0732">Signal</keyword>
<proteinExistence type="predicted"/>
<dbReference type="Pfam" id="PF03537">
    <property type="entry name" value="Glyco_hydro_114"/>
    <property type="match status" value="1"/>
</dbReference>
<dbReference type="RefSeq" id="WP_315604724.1">
    <property type="nucleotide sequence ID" value="NZ_CP130318.1"/>
</dbReference>
<dbReference type="Gene3D" id="3.20.20.70">
    <property type="entry name" value="Aldolase class I"/>
    <property type="match status" value="1"/>
</dbReference>
<evidence type="ECO:0000313" key="3">
    <source>
        <dbReference type="EMBL" id="WNQ10948.1"/>
    </source>
</evidence>
<dbReference type="AlphaFoldDB" id="A0AA96RF68"/>
<feature type="signal peptide" evidence="1">
    <location>
        <begin position="1"/>
        <end position="27"/>
    </location>
</feature>
<dbReference type="EMBL" id="CP130318">
    <property type="protein sequence ID" value="WNQ10948.1"/>
    <property type="molecule type" value="Genomic_DNA"/>
</dbReference>
<evidence type="ECO:0000313" key="4">
    <source>
        <dbReference type="Proteomes" id="UP001305702"/>
    </source>
</evidence>
<sequence length="280" mass="32189">MKKLSVALFAFLVAFSLSGFTAPPAQASGRSALEGITSYKIFYGTPTRNVLDQMKNYQMVIVEPLNYTKEQITQIRKNGTKVMGYINSMEVDKWNKAFLSKMRESDFAHRGGERVYFEEWDSYLTNIASSHYQQLLIDEIRMQITDKGLDGVFFDTVGDIDDQYYDRPAQMAAQQQAMADFFREVKKQNPALPLIQNWGIGTLLDYTAPYVDGFMWESFDYGTIQKDDWAQEQIQALKALQKRYPITVFTVSFTSKAKSTSYSRSLGLVPYHAAKEYVRW</sequence>
<protein>
    <submittedName>
        <fullName evidence="3">Endo alpha-1,4 polygalactosaminidase</fullName>
    </submittedName>
</protein>
<dbReference type="Proteomes" id="UP001305702">
    <property type="component" value="Chromosome"/>
</dbReference>
<accession>A0AA96RF68</accession>
<dbReference type="KEGG" id="paun:MJA45_25585"/>
<dbReference type="InterPro" id="IPR004352">
    <property type="entry name" value="GH114_TIM-barrel"/>
</dbReference>
<name>A0AA96RF68_9BACL</name>
<dbReference type="SUPFAM" id="SSF51445">
    <property type="entry name" value="(Trans)glycosidases"/>
    <property type="match status" value="1"/>
</dbReference>
<organism evidence="3 4">
    <name type="scientific">Paenibacillus aurantius</name>
    <dbReference type="NCBI Taxonomy" id="2918900"/>
    <lineage>
        <taxon>Bacteria</taxon>
        <taxon>Bacillati</taxon>
        <taxon>Bacillota</taxon>
        <taxon>Bacilli</taxon>
        <taxon>Bacillales</taxon>
        <taxon>Paenibacillaceae</taxon>
        <taxon>Paenibacillus</taxon>
    </lineage>
</organism>
<keyword evidence="4" id="KW-1185">Reference proteome</keyword>
<gene>
    <name evidence="3" type="ORF">MJA45_25585</name>
</gene>
<feature type="chain" id="PRO_5041742549" evidence="1">
    <location>
        <begin position="28"/>
        <end position="280"/>
    </location>
</feature>
<reference evidence="3 4" key="1">
    <citation type="submission" date="2022-02" db="EMBL/GenBank/DDBJ databases">
        <title>Paenibacillus sp. MBLB1776 Whole Genome Shotgun Sequencing.</title>
        <authorList>
            <person name="Hwang C.Y."/>
            <person name="Cho E.-S."/>
            <person name="Seo M.-J."/>
        </authorList>
    </citation>
    <scope>NUCLEOTIDE SEQUENCE [LARGE SCALE GENOMIC DNA]</scope>
    <source>
        <strain evidence="3 4">MBLB1776</strain>
    </source>
</reference>
<dbReference type="PANTHER" id="PTHR35882:SF2">
    <property type="entry name" value="PELA"/>
    <property type="match status" value="1"/>
</dbReference>
<dbReference type="InterPro" id="IPR017853">
    <property type="entry name" value="GH"/>
</dbReference>